<evidence type="ECO:0000313" key="2">
    <source>
        <dbReference type="EMBL" id="MEJ4100567.1"/>
    </source>
</evidence>
<dbReference type="Proteomes" id="UP001359781">
    <property type="component" value="Unassembled WGS sequence"/>
</dbReference>
<protein>
    <recommendedName>
        <fullName evidence="4">DUF2127 domain-containing protein</fullName>
    </recommendedName>
</protein>
<keyword evidence="3" id="KW-1185">Reference proteome</keyword>
<keyword evidence="1" id="KW-0472">Membrane</keyword>
<gene>
    <name evidence="2" type="ORF">V5S96_09405</name>
</gene>
<name>A0ABU8P2Q8_9CORY</name>
<feature type="transmembrane region" description="Helical" evidence="1">
    <location>
        <begin position="21"/>
        <end position="39"/>
    </location>
</feature>
<feature type="transmembrane region" description="Helical" evidence="1">
    <location>
        <begin position="142"/>
        <end position="167"/>
    </location>
</feature>
<evidence type="ECO:0008006" key="4">
    <source>
        <dbReference type="Google" id="ProtNLM"/>
    </source>
</evidence>
<proteinExistence type="predicted"/>
<dbReference type="EMBL" id="JBAHVJ010000009">
    <property type="protein sequence ID" value="MEJ4100567.1"/>
    <property type="molecule type" value="Genomic_DNA"/>
</dbReference>
<accession>A0ABU8P2Q8</accession>
<feature type="transmembrane region" description="Helical" evidence="1">
    <location>
        <begin position="114"/>
        <end position="136"/>
    </location>
</feature>
<feature type="transmembrane region" description="Helical" evidence="1">
    <location>
        <begin position="75"/>
        <end position="102"/>
    </location>
</feature>
<evidence type="ECO:0000313" key="3">
    <source>
        <dbReference type="Proteomes" id="UP001359781"/>
    </source>
</evidence>
<keyword evidence="1" id="KW-1133">Transmembrane helix</keyword>
<dbReference type="RefSeq" id="WP_337890789.1">
    <property type="nucleotide sequence ID" value="NZ_JBAHVI010000009.1"/>
</dbReference>
<evidence type="ECO:0000256" key="1">
    <source>
        <dbReference type="SAM" id="Phobius"/>
    </source>
</evidence>
<comment type="caution">
    <text evidence="2">The sequence shown here is derived from an EMBL/GenBank/DDBJ whole genome shotgun (WGS) entry which is preliminary data.</text>
</comment>
<keyword evidence="1" id="KW-0812">Transmembrane</keyword>
<organism evidence="2 3">
    <name type="scientific">Corynebacterium mastitidis</name>
    <dbReference type="NCBI Taxonomy" id="161890"/>
    <lineage>
        <taxon>Bacteria</taxon>
        <taxon>Bacillati</taxon>
        <taxon>Actinomycetota</taxon>
        <taxon>Actinomycetes</taxon>
        <taxon>Mycobacteriales</taxon>
        <taxon>Corynebacteriaceae</taxon>
        <taxon>Corynebacterium</taxon>
    </lineage>
</organism>
<reference evidence="2 3" key="1">
    <citation type="submission" date="2024-02" db="EMBL/GenBank/DDBJ databases">
        <title>Whole genome sequencing and characterization of Corynebacterium isolated from the ocular surface of dry eye disease sufferers.</title>
        <authorList>
            <person name="Naqvi M."/>
        </authorList>
    </citation>
    <scope>NUCLEOTIDE SEQUENCE [LARGE SCALE GENOMIC DNA]</scope>
    <source>
        <strain evidence="2 3">PCRF</strain>
    </source>
</reference>
<sequence length="182" mass="19541">MSAVDKAAEDVRATPPESVSLLTRVWALVLGVELLHQVLSMTMTLMDTAALKAATKEIAQQQGVEGEVSDSLISAAAYLGVILSGAIALSIVAVLWWMLAVVRRRHRWAAAGRRVTMIFAFYFAVRAVTVFSLVPGGTKVPVAFYAVDGSLQILAGVGAAVALVFVFRRETLVWTGELKHSE</sequence>